<accession>A0ABR1QD20</accession>
<feature type="region of interest" description="Disordered" evidence="1">
    <location>
        <begin position="93"/>
        <end position="134"/>
    </location>
</feature>
<name>A0ABR1QD20_9PEZI</name>
<evidence type="ECO:0000313" key="3">
    <source>
        <dbReference type="Proteomes" id="UP001391051"/>
    </source>
</evidence>
<keyword evidence="3" id="KW-1185">Reference proteome</keyword>
<feature type="compositionally biased region" description="Basic and acidic residues" evidence="1">
    <location>
        <begin position="93"/>
        <end position="102"/>
    </location>
</feature>
<reference evidence="2 3" key="1">
    <citation type="submission" date="2023-01" db="EMBL/GenBank/DDBJ databases">
        <title>Analysis of 21 Apiospora genomes using comparative genomics revels a genus with tremendous synthesis potential of carbohydrate active enzymes and secondary metabolites.</title>
        <authorList>
            <person name="Sorensen T."/>
        </authorList>
    </citation>
    <scope>NUCLEOTIDE SEQUENCE [LARGE SCALE GENOMIC DNA]</scope>
    <source>
        <strain evidence="2 3">CBS 24483</strain>
    </source>
</reference>
<feature type="region of interest" description="Disordered" evidence="1">
    <location>
        <begin position="1"/>
        <end position="22"/>
    </location>
</feature>
<dbReference type="GeneID" id="92076779"/>
<evidence type="ECO:0000313" key="2">
    <source>
        <dbReference type="EMBL" id="KAK7951767.1"/>
    </source>
</evidence>
<sequence>MAVPPPPSAHMFPPFPAPSPSSRGTYGVCPNLTELVFKEFSDIRIDDDGGRKRLAAAGEKNRNQTPWAMGAGVTIQTFVDTQLAPDFMDRVAQESPRLEPRLETPPGLGGEDGGGDGGDWSGLGEDGGRGGWAENARLSSPVAVYGDRSGKNYQWQWRGGKPAGLIGRTDGHRRCMRASPGCHSTWEVQSRMYSMCKHHWRSNLCAADKGEFDGSGP</sequence>
<dbReference type="EMBL" id="JAQQWE010000005">
    <property type="protein sequence ID" value="KAK7951767.1"/>
    <property type="molecule type" value="Genomic_DNA"/>
</dbReference>
<feature type="compositionally biased region" description="Gly residues" evidence="1">
    <location>
        <begin position="107"/>
        <end position="131"/>
    </location>
</feature>
<dbReference type="RefSeq" id="XP_066699829.1">
    <property type="nucleotide sequence ID" value="XM_066843717.1"/>
</dbReference>
<protein>
    <submittedName>
        <fullName evidence="2">Uncharacterized protein</fullName>
    </submittedName>
</protein>
<proteinExistence type="predicted"/>
<gene>
    <name evidence="2" type="ORF">PG986_007495</name>
</gene>
<comment type="caution">
    <text evidence="2">The sequence shown here is derived from an EMBL/GenBank/DDBJ whole genome shotgun (WGS) entry which is preliminary data.</text>
</comment>
<evidence type="ECO:0000256" key="1">
    <source>
        <dbReference type="SAM" id="MobiDB-lite"/>
    </source>
</evidence>
<feature type="compositionally biased region" description="Pro residues" evidence="1">
    <location>
        <begin position="1"/>
        <end position="19"/>
    </location>
</feature>
<organism evidence="2 3">
    <name type="scientific">Apiospora aurea</name>
    <dbReference type="NCBI Taxonomy" id="335848"/>
    <lineage>
        <taxon>Eukaryota</taxon>
        <taxon>Fungi</taxon>
        <taxon>Dikarya</taxon>
        <taxon>Ascomycota</taxon>
        <taxon>Pezizomycotina</taxon>
        <taxon>Sordariomycetes</taxon>
        <taxon>Xylariomycetidae</taxon>
        <taxon>Amphisphaeriales</taxon>
        <taxon>Apiosporaceae</taxon>
        <taxon>Apiospora</taxon>
    </lineage>
</organism>
<dbReference type="Proteomes" id="UP001391051">
    <property type="component" value="Unassembled WGS sequence"/>
</dbReference>